<evidence type="ECO:0000313" key="1">
    <source>
        <dbReference type="EMBL" id="KAH9556994.1"/>
    </source>
</evidence>
<organism evidence="1 2">
    <name type="scientific">Sphagnum magellanicum</name>
    <dbReference type="NCBI Taxonomy" id="128215"/>
    <lineage>
        <taxon>Eukaryota</taxon>
        <taxon>Viridiplantae</taxon>
        <taxon>Streptophyta</taxon>
        <taxon>Embryophyta</taxon>
        <taxon>Bryophyta</taxon>
        <taxon>Sphagnophytina</taxon>
        <taxon>Sphagnopsida</taxon>
        <taxon>Sphagnales</taxon>
        <taxon>Sphagnaceae</taxon>
        <taxon>Sphagnum</taxon>
    </lineage>
</organism>
<accession>A0ACB8HL82</accession>
<gene>
    <name evidence="1" type="ORF">CY35_07G062600</name>
</gene>
<sequence length="54" mass="6539">MFLNQLAFFLFCRVCVHSHIIRVPTPRSPHRIHHHHHHHHQSLLWSSRNAKETC</sequence>
<name>A0ACB8HL82_9BRYO</name>
<dbReference type="EMBL" id="CM038913">
    <property type="protein sequence ID" value="KAH9556994.1"/>
    <property type="molecule type" value="Genomic_DNA"/>
</dbReference>
<dbReference type="Proteomes" id="UP000828922">
    <property type="component" value="Linkage Group LG07"/>
</dbReference>
<protein>
    <submittedName>
        <fullName evidence="1">Uncharacterized protein</fullName>
    </submittedName>
</protein>
<reference evidence="2" key="1">
    <citation type="journal article" date="2022" name="New Phytol.">
        <title>Phylogenomic structure and speciation in an emerging model: the Sphagnum magellanicum complex (Bryophyta).</title>
        <authorList>
            <person name="Shaw A.J."/>
            <person name="Piatkowski B."/>
            <person name="Duffy A.M."/>
            <person name="Aguero B."/>
            <person name="Imwattana K."/>
            <person name="Nieto-Lugilde M."/>
            <person name="Healey A."/>
            <person name="Weston D.J."/>
            <person name="Patel M.N."/>
            <person name="Schmutz J."/>
            <person name="Grimwood J."/>
            <person name="Yavitt J.B."/>
            <person name="Hassel K."/>
            <person name="Stenoien H.K."/>
            <person name="Flatberg K.I."/>
            <person name="Bickford C.P."/>
            <person name="Hicks K.A."/>
        </authorList>
    </citation>
    <scope>NUCLEOTIDE SEQUENCE [LARGE SCALE GENOMIC DNA]</scope>
</reference>
<proteinExistence type="predicted"/>
<comment type="caution">
    <text evidence="1">The sequence shown here is derived from an EMBL/GenBank/DDBJ whole genome shotgun (WGS) entry which is preliminary data.</text>
</comment>
<evidence type="ECO:0000313" key="2">
    <source>
        <dbReference type="Proteomes" id="UP000828922"/>
    </source>
</evidence>
<keyword evidence="2" id="KW-1185">Reference proteome</keyword>